<comment type="caution">
    <text evidence="1">The sequence shown here is derived from an EMBL/GenBank/DDBJ whole genome shotgun (WGS) entry which is preliminary data.</text>
</comment>
<name>A0A9P7D9I3_9AGAM</name>
<evidence type="ECO:0000313" key="2">
    <source>
        <dbReference type="Proteomes" id="UP000719766"/>
    </source>
</evidence>
<proteinExistence type="predicted"/>
<dbReference type="EMBL" id="JABBWE010000116">
    <property type="protein sequence ID" value="KAG1785190.1"/>
    <property type="molecule type" value="Genomic_DNA"/>
</dbReference>
<organism evidence="1 2">
    <name type="scientific">Suillus plorans</name>
    <dbReference type="NCBI Taxonomy" id="116603"/>
    <lineage>
        <taxon>Eukaryota</taxon>
        <taxon>Fungi</taxon>
        <taxon>Dikarya</taxon>
        <taxon>Basidiomycota</taxon>
        <taxon>Agaricomycotina</taxon>
        <taxon>Agaricomycetes</taxon>
        <taxon>Agaricomycetidae</taxon>
        <taxon>Boletales</taxon>
        <taxon>Suillineae</taxon>
        <taxon>Suillaceae</taxon>
        <taxon>Suillus</taxon>
    </lineage>
</organism>
<protein>
    <submittedName>
        <fullName evidence="1">Uncharacterized protein</fullName>
    </submittedName>
</protein>
<dbReference type="OrthoDB" id="2663787at2759"/>
<dbReference type="GeneID" id="64594695"/>
<dbReference type="Proteomes" id="UP000719766">
    <property type="component" value="Unassembled WGS sequence"/>
</dbReference>
<keyword evidence="2" id="KW-1185">Reference proteome</keyword>
<evidence type="ECO:0000313" key="1">
    <source>
        <dbReference type="EMBL" id="KAG1785190.1"/>
    </source>
</evidence>
<dbReference type="RefSeq" id="XP_041152675.1">
    <property type="nucleotide sequence ID" value="XM_041300931.1"/>
</dbReference>
<reference evidence="1" key="1">
    <citation type="journal article" date="2020" name="New Phytol.">
        <title>Comparative genomics reveals dynamic genome evolution in host specialist ectomycorrhizal fungi.</title>
        <authorList>
            <person name="Lofgren L.A."/>
            <person name="Nguyen N.H."/>
            <person name="Vilgalys R."/>
            <person name="Ruytinx J."/>
            <person name="Liao H.L."/>
            <person name="Branco S."/>
            <person name="Kuo A."/>
            <person name="LaButti K."/>
            <person name="Lipzen A."/>
            <person name="Andreopoulos W."/>
            <person name="Pangilinan J."/>
            <person name="Riley R."/>
            <person name="Hundley H."/>
            <person name="Na H."/>
            <person name="Barry K."/>
            <person name="Grigoriev I.V."/>
            <person name="Stajich J.E."/>
            <person name="Kennedy P.G."/>
        </authorList>
    </citation>
    <scope>NUCLEOTIDE SEQUENCE</scope>
    <source>
        <strain evidence="1">S12</strain>
    </source>
</reference>
<sequence length="339" mass="37454">MPGIQVPLETKVVTWDDGHITILPTVICDGQNVLIEDLRLTKKFAAVPASKPGSRFVTHLKGALSENESLLMEIRSSLAAGKCVIVREAVKPGPLTLTMEYLEKRYGIHSTMPVDMHDMVLWKKNPAQPHVPGMMGDLILGINNPNEQRCVLDCPIAMRARWPSTGPPIIGIQLRTLLFHKLTHDGRALLQAAKSLRSPCDLDDYDAETVTLYPGDLLLRSLEVTEGNTTQTHEYINDTLWRMAALIPRLPPDQLSGKFLNPRKLLARSPASMSSKKKKPVALQSPSYTRAYAVVMKILQHLDICPQDLPDILRGHTSVAEVGEVVDLGSCLLEFTHAA</sequence>
<accession>A0A9P7D9I3</accession>
<dbReference type="AlphaFoldDB" id="A0A9P7D9I3"/>
<gene>
    <name evidence="1" type="ORF">HD556DRAFT_1314454</name>
</gene>